<dbReference type="PRINTS" id="PR00507">
    <property type="entry name" value="N12N6MTFRASE"/>
</dbReference>
<dbReference type="GO" id="GO:0016787">
    <property type="term" value="F:hydrolase activity"/>
    <property type="evidence" value="ECO:0007669"/>
    <property type="project" value="UniProtKB-KW"/>
</dbReference>
<keyword evidence="4" id="KW-0949">S-adenosyl-L-methionine</keyword>
<dbReference type="Gene3D" id="3.40.50.150">
    <property type="entry name" value="Vaccinia Virus protein VP39"/>
    <property type="match status" value="1"/>
</dbReference>
<keyword evidence="9" id="KW-1185">Reference proteome</keyword>
<sequence>MVDILDYKLERQVDDYIKDELEKDIGLTKQEYGFESYMDDYLKEALKGGAKTVNKTNFGEPDFNITKYSVPVLFENKLHSKYLIKLDSKDKIATSQAAIKNYAVNGALHYARTILRSHMYKDCVIVGVAGDNPNHVVQQVYYVYAVNGEPKRMPKYDNLHFLATKEAFQQFLNDAQLTETEKHQVLVKSQQHLQKKAKLLNKLMNNLNISTEQRVVYVSGMLLAMQKVTDVKTGECIADGLTPDDLHGIQSEKQSDSIKIINQLNDFLDKRGNITKDKQKMMMDSFEGAIHSDLDRDKLIDKDKIVGKMIQAERASITKQIFIFLYKEIFLQIDADSGSLDIMGSMYSEFLKYALGDGGSLGKVLTPPYITDLMAKAINVSMNDRVMDLATGSGAFLVSSMKLMIDDANDTYGINSELANKKIRQIKKSQLLGVEYDAKMYTLAASNMILRGDGSSQIKKGDTFKEPTKLYTDFNANKLLLNPPFSADNYGMPFLAHGLRFMSNKEHAKAAIIIQDSAGSGKSRITNQEILKNNTLLASIKMPYDLFVPNAIVNTSIYIFEVGVPHDFDRSVKFIDFRNDGYKRTKRGIKEISKPAHRYQDLLLLLKSGKTAGNNSKFHNELWDLKKQYVEDVIDDSGTDWNFANHYKVNTTPEKKDWEITIKNYMKFKLNRILDQGV</sequence>
<evidence type="ECO:0000256" key="6">
    <source>
        <dbReference type="ARBA" id="ARBA00047942"/>
    </source>
</evidence>
<dbReference type="PANTHER" id="PTHR42933">
    <property type="entry name" value="SLR6095 PROTEIN"/>
    <property type="match status" value="1"/>
</dbReference>
<dbReference type="PANTHER" id="PTHR42933:SF1">
    <property type="entry name" value="SITE-SPECIFIC DNA-METHYLTRANSFERASE (ADENINE-SPECIFIC)"/>
    <property type="match status" value="1"/>
</dbReference>
<keyword evidence="8" id="KW-0378">Hydrolase</keyword>
<protein>
    <recommendedName>
        <fullName evidence="1">site-specific DNA-methyltransferase (adenine-specific)</fullName>
        <ecNumber evidence="1">2.1.1.72</ecNumber>
    </recommendedName>
</protein>
<dbReference type="EMBL" id="SRMD01000075">
    <property type="protein sequence ID" value="TQW15338.1"/>
    <property type="molecule type" value="Genomic_DNA"/>
</dbReference>
<evidence type="ECO:0000256" key="3">
    <source>
        <dbReference type="ARBA" id="ARBA00022679"/>
    </source>
</evidence>
<evidence type="ECO:0000259" key="7">
    <source>
        <dbReference type="Pfam" id="PF02384"/>
    </source>
</evidence>
<evidence type="ECO:0000256" key="2">
    <source>
        <dbReference type="ARBA" id="ARBA00022603"/>
    </source>
</evidence>
<proteinExistence type="predicted"/>
<evidence type="ECO:0000256" key="1">
    <source>
        <dbReference type="ARBA" id="ARBA00011900"/>
    </source>
</evidence>
<keyword evidence="5" id="KW-0680">Restriction system</keyword>
<reference evidence="8 9" key="1">
    <citation type="submission" date="2019-04" db="EMBL/GenBank/DDBJ databases">
        <title>Lactobacillus gasseri 7171 assembly.</title>
        <authorList>
            <person name="Joris B.R."/>
            <person name="Giguere D."/>
        </authorList>
    </citation>
    <scope>NUCLEOTIDE SEQUENCE [LARGE SCALE GENOMIC DNA]</scope>
    <source>
        <strain evidence="8 9">7171</strain>
    </source>
</reference>
<dbReference type="InterPro" id="IPR029063">
    <property type="entry name" value="SAM-dependent_MTases_sf"/>
</dbReference>
<dbReference type="EC" id="2.1.1.72" evidence="1"/>
<evidence type="ECO:0000313" key="9">
    <source>
        <dbReference type="Proteomes" id="UP000316012"/>
    </source>
</evidence>
<dbReference type="Pfam" id="PF02384">
    <property type="entry name" value="N6_Mtase"/>
    <property type="match status" value="1"/>
</dbReference>
<comment type="catalytic activity">
    <reaction evidence="6">
        <text>a 2'-deoxyadenosine in DNA + S-adenosyl-L-methionine = an N(6)-methyl-2'-deoxyadenosine in DNA + S-adenosyl-L-homocysteine + H(+)</text>
        <dbReference type="Rhea" id="RHEA:15197"/>
        <dbReference type="Rhea" id="RHEA-COMP:12418"/>
        <dbReference type="Rhea" id="RHEA-COMP:12419"/>
        <dbReference type="ChEBI" id="CHEBI:15378"/>
        <dbReference type="ChEBI" id="CHEBI:57856"/>
        <dbReference type="ChEBI" id="CHEBI:59789"/>
        <dbReference type="ChEBI" id="CHEBI:90615"/>
        <dbReference type="ChEBI" id="CHEBI:90616"/>
        <dbReference type="EC" id="2.1.1.72"/>
    </reaction>
</comment>
<accession>A0ABY3BDZ8</accession>
<dbReference type="InterPro" id="IPR003356">
    <property type="entry name" value="DNA_methylase_A-5"/>
</dbReference>
<evidence type="ECO:0000256" key="4">
    <source>
        <dbReference type="ARBA" id="ARBA00022691"/>
    </source>
</evidence>
<dbReference type="SUPFAM" id="SSF53335">
    <property type="entry name" value="S-adenosyl-L-methionine-dependent methyltransferases"/>
    <property type="match status" value="1"/>
</dbReference>
<evidence type="ECO:0000256" key="5">
    <source>
        <dbReference type="ARBA" id="ARBA00022747"/>
    </source>
</evidence>
<dbReference type="Proteomes" id="UP000316012">
    <property type="component" value="Unassembled WGS sequence"/>
</dbReference>
<dbReference type="InterPro" id="IPR051537">
    <property type="entry name" value="DNA_Adenine_Mtase"/>
</dbReference>
<name>A0ABY3BDZ8_LACGS</name>
<comment type="caution">
    <text evidence="8">The sequence shown here is derived from an EMBL/GenBank/DDBJ whole genome shotgun (WGS) entry which is preliminary data.</text>
</comment>
<evidence type="ECO:0000313" key="8">
    <source>
        <dbReference type="EMBL" id="TQW15338.1"/>
    </source>
</evidence>
<gene>
    <name evidence="8" type="primary">bcgIA_2</name>
    <name evidence="8" type="ORF">FIPPAONL_00999</name>
</gene>
<organism evidence="8 9">
    <name type="scientific">Lactobacillus gasseri</name>
    <dbReference type="NCBI Taxonomy" id="1596"/>
    <lineage>
        <taxon>Bacteria</taxon>
        <taxon>Bacillati</taxon>
        <taxon>Bacillota</taxon>
        <taxon>Bacilli</taxon>
        <taxon>Lactobacillales</taxon>
        <taxon>Lactobacillaceae</taxon>
        <taxon>Lactobacillus</taxon>
    </lineage>
</organism>
<keyword evidence="2" id="KW-0489">Methyltransferase</keyword>
<keyword evidence="3" id="KW-0808">Transferase</keyword>
<feature type="domain" description="DNA methylase adenine-specific" evidence="7">
    <location>
        <begin position="340"/>
        <end position="586"/>
    </location>
</feature>